<dbReference type="EMBL" id="JANSHE010007509">
    <property type="protein sequence ID" value="KAJ2959496.1"/>
    <property type="molecule type" value="Genomic_DNA"/>
</dbReference>
<keyword evidence="2" id="KW-1185">Reference proteome</keyword>
<protein>
    <submittedName>
        <fullName evidence="1">Uncharacterized protein</fullName>
    </submittedName>
</protein>
<evidence type="ECO:0000313" key="1">
    <source>
        <dbReference type="EMBL" id="KAJ2959496.1"/>
    </source>
</evidence>
<dbReference type="Proteomes" id="UP001144978">
    <property type="component" value="Unassembled WGS sequence"/>
</dbReference>
<sequence>MHQALPEDPERLRANQADLLAGEPAIRDEMARLEAVRDVCRGVAARLEQVVAAGERNVAELRRKGDPEVDELVCSTTIVYNQ</sequence>
<proteinExistence type="predicted"/>
<gene>
    <name evidence="1" type="ORF">NUW54_g14476</name>
</gene>
<organism evidence="1 2">
    <name type="scientific">Trametes sanguinea</name>
    <dbReference type="NCBI Taxonomy" id="158606"/>
    <lineage>
        <taxon>Eukaryota</taxon>
        <taxon>Fungi</taxon>
        <taxon>Dikarya</taxon>
        <taxon>Basidiomycota</taxon>
        <taxon>Agaricomycotina</taxon>
        <taxon>Agaricomycetes</taxon>
        <taxon>Polyporales</taxon>
        <taxon>Polyporaceae</taxon>
        <taxon>Trametes</taxon>
    </lineage>
</organism>
<evidence type="ECO:0000313" key="2">
    <source>
        <dbReference type="Proteomes" id="UP001144978"/>
    </source>
</evidence>
<comment type="caution">
    <text evidence="1">The sequence shown here is derived from an EMBL/GenBank/DDBJ whole genome shotgun (WGS) entry which is preliminary data.</text>
</comment>
<reference evidence="1" key="1">
    <citation type="submission" date="2022-08" db="EMBL/GenBank/DDBJ databases">
        <title>Genome Sequence of Pycnoporus sanguineus.</title>
        <authorList>
            <person name="Buettner E."/>
        </authorList>
    </citation>
    <scope>NUCLEOTIDE SEQUENCE</scope>
    <source>
        <strain evidence="1">CG-C14</strain>
    </source>
</reference>
<name>A0ACC1MDD3_9APHY</name>
<accession>A0ACC1MDD3</accession>